<organism evidence="1 2">
    <name type="scientific">Molossus molossus</name>
    <name type="common">Pallas' mastiff bat</name>
    <name type="synonym">Vespertilio molossus</name>
    <dbReference type="NCBI Taxonomy" id="27622"/>
    <lineage>
        <taxon>Eukaryota</taxon>
        <taxon>Metazoa</taxon>
        <taxon>Chordata</taxon>
        <taxon>Craniata</taxon>
        <taxon>Vertebrata</taxon>
        <taxon>Euteleostomi</taxon>
        <taxon>Mammalia</taxon>
        <taxon>Eutheria</taxon>
        <taxon>Laurasiatheria</taxon>
        <taxon>Chiroptera</taxon>
        <taxon>Yangochiroptera</taxon>
        <taxon>Molossidae</taxon>
        <taxon>Molossus</taxon>
    </lineage>
</organism>
<sequence length="137" mass="15314">MSGNERLQCLTPEFRVTYPSSGFPDSNFASLILATRRISSKYKRDHDILLKVQHGSDVNHSTELRSLNKACHGLATVCFPCDCLLHSLFWTHPGLLAVWALWASPPVRRRARCRRCPEWNALPPAVHVASSPSSFGS</sequence>
<reference evidence="1 2" key="1">
    <citation type="journal article" date="2020" name="Nature">
        <title>Six reference-quality genomes reveal evolution of bat adaptations.</title>
        <authorList>
            <person name="Jebb D."/>
            <person name="Huang Z."/>
            <person name="Pippel M."/>
            <person name="Hughes G.M."/>
            <person name="Lavrichenko K."/>
            <person name="Devanna P."/>
            <person name="Winkler S."/>
            <person name="Jermiin L.S."/>
            <person name="Skirmuntt E.C."/>
            <person name="Katzourakis A."/>
            <person name="Burkitt-Gray L."/>
            <person name="Ray D.A."/>
            <person name="Sullivan K.A.M."/>
            <person name="Roscito J.G."/>
            <person name="Kirilenko B.M."/>
            <person name="Davalos L.M."/>
            <person name="Corthals A.P."/>
            <person name="Power M.L."/>
            <person name="Jones G."/>
            <person name="Ransome R.D."/>
            <person name="Dechmann D.K.N."/>
            <person name="Locatelli A.G."/>
            <person name="Puechmaille S.J."/>
            <person name="Fedrigo O."/>
            <person name="Jarvis E.D."/>
            <person name="Hiller M."/>
            <person name="Vernes S.C."/>
            <person name="Myers E.W."/>
            <person name="Teeling E.C."/>
        </authorList>
    </citation>
    <scope>NUCLEOTIDE SEQUENCE [LARGE SCALE GENOMIC DNA]</scope>
    <source>
        <strain evidence="1">MMolMol1</strain>
        <tissue evidence="1">Muscle</tissue>
    </source>
</reference>
<evidence type="ECO:0000313" key="2">
    <source>
        <dbReference type="Proteomes" id="UP000550707"/>
    </source>
</evidence>
<gene>
    <name evidence="1" type="ORF">HJG59_007877</name>
</gene>
<accession>A0A7J8JVQ0</accession>
<name>A0A7J8JVQ0_MOLMO</name>
<dbReference type="InParanoid" id="A0A7J8JVQ0"/>
<comment type="caution">
    <text evidence="1">The sequence shown here is derived from an EMBL/GenBank/DDBJ whole genome shotgun (WGS) entry which is preliminary data.</text>
</comment>
<keyword evidence="2" id="KW-1185">Reference proteome</keyword>
<dbReference type="Proteomes" id="UP000550707">
    <property type="component" value="Unassembled WGS sequence"/>
</dbReference>
<protein>
    <submittedName>
        <fullName evidence="1">Uncharacterized protein</fullName>
    </submittedName>
</protein>
<evidence type="ECO:0000313" key="1">
    <source>
        <dbReference type="EMBL" id="KAF6500838.1"/>
    </source>
</evidence>
<proteinExistence type="predicted"/>
<dbReference type="EMBL" id="JACASF010000001">
    <property type="protein sequence ID" value="KAF6500838.1"/>
    <property type="molecule type" value="Genomic_DNA"/>
</dbReference>
<dbReference type="AlphaFoldDB" id="A0A7J8JVQ0"/>